<proteinExistence type="predicted"/>
<protein>
    <recommendedName>
        <fullName evidence="2">SGNH hydrolase-type esterase domain-containing protein</fullName>
    </recommendedName>
</protein>
<feature type="signal peptide" evidence="1">
    <location>
        <begin position="1"/>
        <end position="22"/>
    </location>
</feature>
<dbReference type="InterPro" id="IPR013830">
    <property type="entry name" value="SGNH_hydro"/>
</dbReference>
<dbReference type="RefSeq" id="WP_113029423.1">
    <property type="nucleotide sequence ID" value="NZ_QMFB01000001.1"/>
</dbReference>
<dbReference type="OrthoDB" id="388542at2"/>
<feature type="chain" id="PRO_5039408029" description="SGNH hydrolase-type esterase domain-containing protein" evidence="1">
    <location>
        <begin position="23"/>
        <end position="1101"/>
    </location>
</feature>
<dbReference type="CDD" id="cd00229">
    <property type="entry name" value="SGNH_hydrolase"/>
    <property type="match status" value="1"/>
</dbReference>
<evidence type="ECO:0000313" key="3">
    <source>
        <dbReference type="EMBL" id="RAV23312.1"/>
    </source>
</evidence>
<dbReference type="InterPro" id="IPR006626">
    <property type="entry name" value="PbH1"/>
</dbReference>
<sequence>MFRKLPFVLFFCLTMTCVLTFAGLTAVHASPQTYYVSSSIGNDTNDGLSPGTAWKSLNKISSMTFSAGDMILLKRGDTWAGEGLSLNGNGSSTNWITLSAYGTGDKPKITPYVSQTAIPAPDPANVAANGIIYAIKLQDAAGWKITGLEIGFAKSGIVYLNTVSGSRDGLWIEDCYIHDITKWPMTPYPSADNRAAELQIMPYSVGIYTYRQAGERLQNVTVKNTTIERTDGPLEIRHADNISIDSLNAADSYREGVQLTGINYDYPGTTIGSMTNSVILRSGLNGMAWGTAGLQFNAVHNFTVDNVEVGFTQAPNGVDGVGIDFEGLNKNVTVKNSLIHDNADEAVMIYRNPIWSGGVENSNTSLFDNVFRNNGIGSDGNPHAAFITQQYNLTNGGTISGNTIIKTNRNQSLNMIFEQSPQYTDGWPAGGYTISDNIEKLSNGNIMHTASTGFSGTQGKNGWFYQQYDGTAFNALTWNDSFRLWEGSATNLYVGEDWMHPANGYKTERNWKADVSGNIRITGNPKKVDSTFGNGVTASIWKNGIQLWSQTVTTLSGTQHDFQTSVNAGDVIAFVLESNGDSSYDKTFWNPVIEEIKQNVYTASADFSLRQGMYNWRYVQNDGSSETNMSWNGSSGVWSGSVNNLLIGVDWQHPAIGIQTQRKWLAPSSGTIRLTGLVRKYDSADGNGVVVSIWKNGVKLWGDQAITNLSGVSHDITTAVTAGDAVYFKVDANGDPSFDKTFWDPTIELTPSFNFDELMTPFWTGTTITNESVLMLSSYGQQPEAPLLFHPSDAGSITVRDARLTTTYVQGVDWIYDSASNKIKLPAGSAAPYMNKADLYPSSAPAGCFTVIKTGGGSVLGCEGHYFHDRQLVVSYHHEPNSWSGPVPAYQGMNLPVTTAKLMGGQPIKVTLYGDSISVGLNASGIVGASPGLPNWGTLAMVKLQSNFASNLTFRNPSVGGQTSAWGAQNVHTLVSQETPDLVIIAFGMNDGSANTASSAFKSNIQAIINDVRASNANAEFILVATTLANPETGYAGNQADYKAVLQQLIAPGTVLMDMTGIHQTLLNGKRFQDMTGNNVNHPNDFLVRAYAQALSTLLVP</sequence>
<evidence type="ECO:0000256" key="1">
    <source>
        <dbReference type="SAM" id="SignalP"/>
    </source>
</evidence>
<dbReference type="SUPFAM" id="SSF51126">
    <property type="entry name" value="Pectin lyase-like"/>
    <property type="match status" value="1"/>
</dbReference>
<evidence type="ECO:0000313" key="4">
    <source>
        <dbReference type="Proteomes" id="UP000250369"/>
    </source>
</evidence>
<dbReference type="SMART" id="SM00710">
    <property type="entry name" value="PbH1"/>
    <property type="match status" value="6"/>
</dbReference>
<dbReference type="Proteomes" id="UP000250369">
    <property type="component" value="Unassembled WGS sequence"/>
</dbReference>
<gene>
    <name evidence="3" type="ORF">DQG23_03725</name>
</gene>
<dbReference type="AlphaFoldDB" id="A0A329MUG0"/>
<dbReference type="PANTHER" id="PTHR30383:SF5">
    <property type="entry name" value="SGNH HYDROLASE-TYPE ESTERASE DOMAIN-CONTAINING PROTEIN"/>
    <property type="match status" value="1"/>
</dbReference>
<keyword evidence="4" id="KW-1185">Reference proteome</keyword>
<dbReference type="EMBL" id="QMFB01000001">
    <property type="protein sequence ID" value="RAV23312.1"/>
    <property type="molecule type" value="Genomic_DNA"/>
</dbReference>
<dbReference type="Gene3D" id="3.40.50.1110">
    <property type="entry name" value="SGNH hydrolase"/>
    <property type="match status" value="1"/>
</dbReference>
<dbReference type="InterPro" id="IPR051532">
    <property type="entry name" value="Ester_Hydrolysis_Enzymes"/>
</dbReference>
<organism evidence="3 4">
    <name type="scientific">Paenibacillus contaminans</name>
    <dbReference type="NCBI Taxonomy" id="450362"/>
    <lineage>
        <taxon>Bacteria</taxon>
        <taxon>Bacillati</taxon>
        <taxon>Bacillota</taxon>
        <taxon>Bacilli</taxon>
        <taxon>Bacillales</taxon>
        <taxon>Paenibacillaceae</taxon>
        <taxon>Paenibacillus</taxon>
    </lineage>
</organism>
<dbReference type="Pfam" id="PF13472">
    <property type="entry name" value="Lipase_GDSL_2"/>
    <property type="match status" value="1"/>
</dbReference>
<keyword evidence="1" id="KW-0732">Signal</keyword>
<evidence type="ECO:0000259" key="2">
    <source>
        <dbReference type="Pfam" id="PF13472"/>
    </source>
</evidence>
<dbReference type="PANTHER" id="PTHR30383">
    <property type="entry name" value="THIOESTERASE 1/PROTEASE 1/LYSOPHOSPHOLIPASE L1"/>
    <property type="match status" value="1"/>
</dbReference>
<reference evidence="3 4" key="1">
    <citation type="journal article" date="2009" name="Int. J. Syst. Evol. Microbiol.">
        <title>Paenibacillus contaminans sp. nov., isolated from a contaminated laboratory plate.</title>
        <authorList>
            <person name="Chou J.H."/>
            <person name="Lee J.H."/>
            <person name="Lin M.C."/>
            <person name="Chang P.S."/>
            <person name="Arun A.B."/>
            <person name="Young C.C."/>
            <person name="Chen W.M."/>
        </authorList>
    </citation>
    <scope>NUCLEOTIDE SEQUENCE [LARGE SCALE GENOMIC DNA]</scope>
    <source>
        <strain evidence="3 4">CKOBP-6</strain>
    </source>
</reference>
<dbReference type="SUPFAM" id="SSF52266">
    <property type="entry name" value="SGNH hydrolase"/>
    <property type="match status" value="1"/>
</dbReference>
<dbReference type="InterPro" id="IPR011050">
    <property type="entry name" value="Pectin_lyase_fold/virulence"/>
</dbReference>
<dbReference type="InterPro" id="IPR036514">
    <property type="entry name" value="SGNH_hydro_sf"/>
</dbReference>
<feature type="domain" description="SGNH hydrolase-type esterase" evidence="2">
    <location>
        <begin position="913"/>
        <end position="1085"/>
    </location>
</feature>
<accession>A0A329MUG0</accession>
<comment type="caution">
    <text evidence="3">The sequence shown here is derived from an EMBL/GenBank/DDBJ whole genome shotgun (WGS) entry which is preliminary data.</text>
</comment>
<dbReference type="GO" id="GO:0004622">
    <property type="term" value="F:phosphatidylcholine lysophospholipase activity"/>
    <property type="evidence" value="ECO:0007669"/>
    <property type="project" value="TreeGrafter"/>
</dbReference>
<name>A0A329MUG0_9BACL</name>